<reference evidence="2 3" key="1">
    <citation type="journal article" date="2012" name="Genome Biol.">
        <title>Genome and low-iron response of an oceanic diatom adapted to chronic iron limitation.</title>
        <authorList>
            <person name="Lommer M."/>
            <person name="Specht M."/>
            <person name="Roy A.S."/>
            <person name="Kraemer L."/>
            <person name="Andreson R."/>
            <person name="Gutowska M.A."/>
            <person name="Wolf J."/>
            <person name="Bergner S.V."/>
            <person name="Schilhabel M.B."/>
            <person name="Klostermeier U.C."/>
            <person name="Beiko R.G."/>
            <person name="Rosenstiel P."/>
            <person name="Hippler M."/>
            <person name="Laroche J."/>
        </authorList>
    </citation>
    <scope>NUCLEOTIDE SEQUENCE [LARGE SCALE GENOMIC DNA]</scope>
    <source>
        <strain evidence="2 3">CCMP1005</strain>
    </source>
</reference>
<feature type="region of interest" description="Disordered" evidence="1">
    <location>
        <begin position="180"/>
        <end position="202"/>
    </location>
</feature>
<sequence length="202" mass="21463">RPLYPEAVGGPREPAPLVAPPLPEVDLLVHLEELAGVLVDAPDVLVGLLQEGPVAGYPVDEEVERAREGRRPLELVPGIGLREQRDGRGDDVAYSTSVASVPGETFGTLSVMAPSDDASSADRDLALGARRSDTDGLLSDGGPEKDSAVWWARKARDAEATSVDSRGLLVRLMEARTIEGSSADLLPRHDKDTKISQVSQAQ</sequence>
<evidence type="ECO:0000313" key="3">
    <source>
        <dbReference type="Proteomes" id="UP000266841"/>
    </source>
</evidence>
<keyword evidence="3" id="KW-1185">Reference proteome</keyword>
<gene>
    <name evidence="2" type="ORF">THAOC_10775</name>
</gene>
<proteinExistence type="predicted"/>
<protein>
    <submittedName>
        <fullName evidence="2">Uncharacterized protein</fullName>
    </submittedName>
</protein>
<comment type="caution">
    <text evidence="2">The sequence shown here is derived from an EMBL/GenBank/DDBJ whole genome shotgun (WGS) entry which is preliminary data.</text>
</comment>
<accession>K0SRQ9</accession>
<dbReference type="EMBL" id="AGNL01012102">
    <property type="protein sequence ID" value="EJK68085.1"/>
    <property type="molecule type" value="Genomic_DNA"/>
</dbReference>
<organism evidence="2 3">
    <name type="scientific">Thalassiosira oceanica</name>
    <name type="common">Marine diatom</name>
    <dbReference type="NCBI Taxonomy" id="159749"/>
    <lineage>
        <taxon>Eukaryota</taxon>
        <taxon>Sar</taxon>
        <taxon>Stramenopiles</taxon>
        <taxon>Ochrophyta</taxon>
        <taxon>Bacillariophyta</taxon>
        <taxon>Coscinodiscophyceae</taxon>
        <taxon>Thalassiosirophycidae</taxon>
        <taxon>Thalassiosirales</taxon>
        <taxon>Thalassiosiraceae</taxon>
        <taxon>Thalassiosira</taxon>
    </lineage>
</organism>
<evidence type="ECO:0000256" key="1">
    <source>
        <dbReference type="SAM" id="MobiDB-lite"/>
    </source>
</evidence>
<dbReference type="AlphaFoldDB" id="K0SRQ9"/>
<name>K0SRQ9_THAOC</name>
<feature type="non-terminal residue" evidence="2">
    <location>
        <position position="1"/>
    </location>
</feature>
<dbReference type="Proteomes" id="UP000266841">
    <property type="component" value="Unassembled WGS sequence"/>
</dbReference>
<evidence type="ECO:0000313" key="2">
    <source>
        <dbReference type="EMBL" id="EJK68085.1"/>
    </source>
</evidence>